<evidence type="ECO:0000259" key="10">
    <source>
        <dbReference type="Pfam" id="PF25019"/>
    </source>
</evidence>
<dbReference type="PRINTS" id="PR00364">
    <property type="entry name" value="DISEASERSIST"/>
</dbReference>
<dbReference type="Proteomes" id="UP000594638">
    <property type="component" value="Unassembled WGS sequence"/>
</dbReference>
<evidence type="ECO:0000313" key="11">
    <source>
        <dbReference type="EMBL" id="CAA3027982.1"/>
    </source>
</evidence>
<dbReference type="InterPro" id="IPR058922">
    <property type="entry name" value="WHD_DRP"/>
</dbReference>
<evidence type="ECO:0000256" key="2">
    <source>
        <dbReference type="ARBA" id="ARBA00022614"/>
    </source>
</evidence>
<dbReference type="InterPro" id="IPR056789">
    <property type="entry name" value="LRR_R13L1-DRL21"/>
</dbReference>
<dbReference type="GO" id="GO:0043531">
    <property type="term" value="F:ADP binding"/>
    <property type="evidence" value="ECO:0007669"/>
    <property type="project" value="InterPro"/>
</dbReference>
<comment type="caution">
    <text evidence="11">The sequence shown here is derived from an EMBL/GenBank/DDBJ whole genome shotgun (WGS) entry which is preliminary data.</text>
</comment>
<feature type="domain" description="R13L1/DRL21-like LRR repeat region" evidence="10">
    <location>
        <begin position="678"/>
        <end position="817"/>
    </location>
</feature>
<dbReference type="Pfam" id="PF00931">
    <property type="entry name" value="NB-ARC"/>
    <property type="match status" value="1"/>
</dbReference>
<dbReference type="Pfam" id="PF25019">
    <property type="entry name" value="LRR_R13L1-DRL21"/>
    <property type="match status" value="1"/>
</dbReference>
<dbReference type="Pfam" id="PF18052">
    <property type="entry name" value="Rx_N"/>
    <property type="match status" value="1"/>
</dbReference>
<dbReference type="PANTHER" id="PTHR36766:SF70">
    <property type="entry name" value="DISEASE RESISTANCE PROTEIN RGA4"/>
    <property type="match status" value="1"/>
</dbReference>
<evidence type="ECO:0000256" key="4">
    <source>
        <dbReference type="ARBA" id="ARBA00022741"/>
    </source>
</evidence>
<accession>A0A8S0VDU2</accession>
<dbReference type="AlphaFoldDB" id="A0A8S0VDU2"/>
<dbReference type="Pfam" id="PF23559">
    <property type="entry name" value="WHD_DRP"/>
    <property type="match status" value="1"/>
</dbReference>
<dbReference type="InterPro" id="IPR027417">
    <property type="entry name" value="P-loop_NTPase"/>
</dbReference>
<protein>
    <submittedName>
        <fullName evidence="11">Disease resistance RGA3</fullName>
    </submittedName>
</protein>
<dbReference type="GO" id="GO:0051607">
    <property type="term" value="P:defense response to virus"/>
    <property type="evidence" value="ECO:0007669"/>
    <property type="project" value="UniProtKB-ARBA"/>
</dbReference>
<keyword evidence="12" id="KW-1185">Reference proteome</keyword>
<dbReference type="PANTHER" id="PTHR36766">
    <property type="entry name" value="PLANT BROAD-SPECTRUM MILDEW RESISTANCE PROTEIN RPW8"/>
    <property type="match status" value="1"/>
</dbReference>
<dbReference type="InterPro" id="IPR042197">
    <property type="entry name" value="Apaf_helical"/>
</dbReference>
<keyword evidence="4" id="KW-0547">Nucleotide-binding</keyword>
<sequence length="1221" mass="140141">MNVAISASARVTLQKLLDLANADLSLVWSFEKDLRKLDGLLKMMDLVLQDAEKREVTDEAVKLWLKKLRDVTYDVDHVLDEINYEDMRHMVEIQDQTKIWACLNIFCFTPRLVFRWRMARRIKEINVNFEDINKQASDLRLQRVADYAPPVPLFVETDSITVDSNVVARQDDEEEILKLITNTNDAVISVLPIVGMGGLGKTTLARTVFNHQSTKSLFDETIWVCVSENFDVITLFKRILEAVGESSHGVSRQAVVDKLRKTLEGKRYLLVLDDIWNDKRQAWDDFQRTMAGVNPNKGNVIMVTTRLQSVASIVKTYRDPYSLKLLTDDECWSIIKARAFGEEEVPEQFEIVGKKIACKCGGLPLAAKTIGGTLQGKEVDEWVSFLETRLSNLGANEDSIMQVLKISFDRLSSPLLKKCFAYCSIFAKDSQIEREDLIQLWMAEGFLPDNPEINMETLGNTFFKILLQNSFLQEAEKDIYGNVEYCKMHDLVHDLACSVSNSESFNAEDRSTDDIPKVRYLAMKLLEPETRAFTEEKASYLRTLFLRRGNVPDQILPWFKHLHILKLCGVDIKDLPSAIGKLIHLRYLDASQNGNMETLPDSICELYNLQTLRIIECFFIRRLPEMLCDLSNLRHLYFYPYRKLFHQFDFQMPLKIRKLSLLQTLPFFIVGDKEGCRIEELGFLKNLTGQLDIFNLELVNGIEEAEKANLVGKPKIYGLSFMWTTNNDENVSEGNNNNDESVLKGLQPHPNLKSIKIEGFRGTNFPSWTMRMEVFLDGRGPLKLDKLIEVNFINCKNCEEIPSFGHLPLLKYLTLDGLTNIRSIGRSFYGVSSSNCCQETRVMFPALEKLILRSMPNLTEWTEAEATPVAETRTSREQAFPCLKVLKIFNCHKLNTCPSHFPCLKKLEIDTMDSDFPLTKILSSNDLTSLIRLSIKNIAQLTCLPHMKGCENYLQDLIIEDCDKLRELPDDLLSFHSLVYLRIIICRSLQSISYRSGQKGPPSLRHLEIRKCSELSYLPRELIESTRCLEYLQVTGCDKLISFPMDLGELPYISCLEMHNCPELSILPKRVGLLRDVRWLLFGRFSKSIDFNSFQAALDGIQQSKSLRELTLHGWEHWDSLPYQLQHLTSLQRLSLSGFGIEALPEWFGGLSSLSELILHDLKKLRHMPCEEAMQRLTKLEKLIVKDCPLLEEGFWEKKGPDSEWSKASYILRIFGEGTWV</sequence>
<keyword evidence="2" id="KW-0433">Leucine-rich repeat</keyword>
<evidence type="ECO:0000313" key="12">
    <source>
        <dbReference type="Proteomes" id="UP000594638"/>
    </source>
</evidence>
<feature type="domain" description="Disease resistance protein winged helix" evidence="9">
    <location>
        <begin position="425"/>
        <end position="496"/>
    </location>
</feature>
<feature type="domain" description="Disease resistance N-terminal" evidence="8">
    <location>
        <begin position="11"/>
        <end position="92"/>
    </location>
</feature>
<evidence type="ECO:0000256" key="5">
    <source>
        <dbReference type="ARBA" id="ARBA00022821"/>
    </source>
</evidence>
<reference evidence="11 12" key="1">
    <citation type="submission" date="2019-12" db="EMBL/GenBank/DDBJ databases">
        <authorList>
            <person name="Alioto T."/>
            <person name="Alioto T."/>
            <person name="Gomez Garrido J."/>
        </authorList>
    </citation>
    <scope>NUCLEOTIDE SEQUENCE [LARGE SCALE GENOMIC DNA]</scope>
</reference>
<dbReference type="InterPro" id="IPR032675">
    <property type="entry name" value="LRR_dom_sf"/>
</dbReference>
<organism evidence="11 12">
    <name type="scientific">Olea europaea subsp. europaea</name>
    <dbReference type="NCBI Taxonomy" id="158383"/>
    <lineage>
        <taxon>Eukaryota</taxon>
        <taxon>Viridiplantae</taxon>
        <taxon>Streptophyta</taxon>
        <taxon>Embryophyta</taxon>
        <taxon>Tracheophyta</taxon>
        <taxon>Spermatophyta</taxon>
        <taxon>Magnoliopsida</taxon>
        <taxon>eudicotyledons</taxon>
        <taxon>Gunneridae</taxon>
        <taxon>Pentapetalae</taxon>
        <taxon>asterids</taxon>
        <taxon>lamiids</taxon>
        <taxon>Lamiales</taxon>
        <taxon>Oleaceae</taxon>
        <taxon>Oleeae</taxon>
        <taxon>Olea</taxon>
    </lineage>
</organism>
<dbReference type="SUPFAM" id="SSF52058">
    <property type="entry name" value="L domain-like"/>
    <property type="match status" value="2"/>
</dbReference>
<proteinExistence type="inferred from homology"/>
<dbReference type="InterPro" id="IPR041118">
    <property type="entry name" value="Rx_N"/>
</dbReference>
<dbReference type="Gene3D" id="1.10.8.430">
    <property type="entry name" value="Helical domain of apoptotic protease-activating factors"/>
    <property type="match status" value="1"/>
</dbReference>
<dbReference type="Gene3D" id="1.10.10.10">
    <property type="entry name" value="Winged helix-like DNA-binding domain superfamily/Winged helix DNA-binding domain"/>
    <property type="match status" value="1"/>
</dbReference>
<dbReference type="GO" id="GO:0005524">
    <property type="term" value="F:ATP binding"/>
    <property type="evidence" value="ECO:0007669"/>
    <property type="project" value="UniProtKB-KW"/>
</dbReference>
<evidence type="ECO:0000256" key="6">
    <source>
        <dbReference type="ARBA" id="ARBA00022840"/>
    </source>
</evidence>
<dbReference type="EMBL" id="CACTIH010009230">
    <property type="protein sequence ID" value="CAA3027982.1"/>
    <property type="molecule type" value="Genomic_DNA"/>
</dbReference>
<keyword evidence="6" id="KW-0067">ATP-binding</keyword>
<dbReference type="FunFam" id="1.10.10.10:FF:000322">
    <property type="entry name" value="Probable disease resistance protein At1g63360"/>
    <property type="match status" value="1"/>
</dbReference>
<dbReference type="InterPro" id="IPR002182">
    <property type="entry name" value="NB-ARC"/>
</dbReference>
<evidence type="ECO:0000256" key="1">
    <source>
        <dbReference type="ARBA" id="ARBA00008894"/>
    </source>
</evidence>
<gene>
    <name evidence="11" type="ORF">OLEA9_A118201</name>
</gene>
<dbReference type="Gene3D" id="3.40.50.300">
    <property type="entry name" value="P-loop containing nucleotide triphosphate hydrolases"/>
    <property type="match status" value="1"/>
</dbReference>
<feature type="domain" description="NB-ARC" evidence="7">
    <location>
        <begin position="174"/>
        <end position="341"/>
    </location>
</feature>
<evidence type="ECO:0000256" key="3">
    <source>
        <dbReference type="ARBA" id="ARBA00022737"/>
    </source>
</evidence>
<dbReference type="InterPro" id="IPR036388">
    <property type="entry name" value="WH-like_DNA-bd_sf"/>
</dbReference>
<dbReference type="FunFam" id="3.40.50.300:FF:001091">
    <property type="entry name" value="Probable disease resistance protein At1g61300"/>
    <property type="match status" value="1"/>
</dbReference>
<dbReference type="SUPFAM" id="SSF52540">
    <property type="entry name" value="P-loop containing nucleoside triphosphate hydrolases"/>
    <property type="match status" value="1"/>
</dbReference>
<evidence type="ECO:0000259" key="9">
    <source>
        <dbReference type="Pfam" id="PF23559"/>
    </source>
</evidence>
<dbReference type="InterPro" id="IPR038005">
    <property type="entry name" value="RX-like_CC"/>
</dbReference>
<dbReference type="Gene3D" id="3.80.10.10">
    <property type="entry name" value="Ribonuclease Inhibitor"/>
    <property type="match status" value="4"/>
</dbReference>
<keyword evidence="3" id="KW-0677">Repeat</keyword>
<name>A0A8S0VDU2_OLEEU</name>
<dbReference type="Gene3D" id="1.20.5.4130">
    <property type="match status" value="1"/>
</dbReference>
<dbReference type="OrthoDB" id="1896560at2759"/>
<keyword evidence="5" id="KW-0611">Plant defense</keyword>
<dbReference type="CDD" id="cd14798">
    <property type="entry name" value="RX-CC_like"/>
    <property type="match status" value="1"/>
</dbReference>
<comment type="similarity">
    <text evidence="1">Belongs to the disease resistance NB-LRR family.</text>
</comment>
<evidence type="ECO:0000259" key="7">
    <source>
        <dbReference type="Pfam" id="PF00931"/>
    </source>
</evidence>
<dbReference type="Gramene" id="OE9A118201T1">
    <property type="protein sequence ID" value="OE9A118201C1"/>
    <property type="gene ID" value="OE9A118201"/>
</dbReference>
<evidence type="ECO:0000259" key="8">
    <source>
        <dbReference type="Pfam" id="PF18052"/>
    </source>
</evidence>